<dbReference type="EMBL" id="KN414814">
    <property type="protein sequence ID" value="KHG20087.1"/>
    <property type="molecule type" value="Genomic_DNA"/>
</dbReference>
<gene>
    <name evidence="1" type="ORF">F383_24636</name>
</gene>
<protein>
    <submittedName>
        <fullName evidence="1">Uncharacterized protein</fullName>
    </submittedName>
</protein>
<accession>A0A0B0P5A2</accession>
<dbReference type="Proteomes" id="UP000032142">
    <property type="component" value="Unassembled WGS sequence"/>
</dbReference>
<evidence type="ECO:0000313" key="1">
    <source>
        <dbReference type="EMBL" id="KHG20087.1"/>
    </source>
</evidence>
<sequence length="62" mass="7004">MLRLLDSLCRMATYVAPYVQGFSRVSDIFIPSGSLGMTTMILSMKLLRYGTGMYFKLMIINS</sequence>
<reference evidence="2" key="1">
    <citation type="submission" date="2014-09" db="EMBL/GenBank/DDBJ databases">
        <authorList>
            <person name="Mudge J."/>
            <person name="Ramaraj T."/>
            <person name="Lindquist I.E."/>
            <person name="Bharti A.K."/>
            <person name="Sundararajan A."/>
            <person name="Cameron C.T."/>
            <person name="Woodward J.E."/>
            <person name="May G.D."/>
            <person name="Brubaker C."/>
            <person name="Broadhvest J."/>
            <person name="Wilkins T.A."/>
        </authorList>
    </citation>
    <scope>NUCLEOTIDE SEQUENCE</scope>
    <source>
        <strain evidence="2">cv. AKA8401</strain>
    </source>
</reference>
<organism evidence="1 2">
    <name type="scientific">Gossypium arboreum</name>
    <name type="common">Tree cotton</name>
    <name type="synonym">Gossypium nanking</name>
    <dbReference type="NCBI Taxonomy" id="29729"/>
    <lineage>
        <taxon>Eukaryota</taxon>
        <taxon>Viridiplantae</taxon>
        <taxon>Streptophyta</taxon>
        <taxon>Embryophyta</taxon>
        <taxon>Tracheophyta</taxon>
        <taxon>Spermatophyta</taxon>
        <taxon>Magnoliopsida</taxon>
        <taxon>eudicotyledons</taxon>
        <taxon>Gunneridae</taxon>
        <taxon>Pentapetalae</taxon>
        <taxon>rosids</taxon>
        <taxon>malvids</taxon>
        <taxon>Malvales</taxon>
        <taxon>Malvaceae</taxon>
        <taxon>Malvoideae</taxon>
        <taxon>Gossypium</taxon>
    </lineage>
</organism>
<name>A0A0B0P5A2_GOSAR</name>
<proteinExistence type="predicted"/>
<dbReference type="AlphaFoldDB" id="A0A0B0P5A2"/>
<evidence type="ECO:0000313" key="2">
    <source>
        <dbReference type="Proteomes" id="UP000032142"/>
    </source>
</evidence>
<keyword evidence="2" id="KW-1185">Reference proteome</keyword>